<dbReference type="EMBL" id="VOLR01000025">
    <property type="protein sequence ID" value="TWX56098.1"/>
    <property type="molecule type" value="Genomic_DNA"/>
</dbReference>
<dbReference type="GO" id="GO:0003677">
    <property type="term" value="F:DNA binding"/>
    <property type="evidence" value="ECO:0007669"/>
    <property type="project" value="UniProtKB-UniRule"/>
</dbReference>
<dbReference type="AlphaFoldDB" id="A0A5C6Q8Z1"/>
<evidence type="ECO:0000313" key="4">
    <source>
        <dbReference type="EMBL" id="TWX56098.1"/>
    </source>
</evidence>
<dbReference type="Gene3D" id="1.10.357.10">
    <property type="entry name" value="Tetracycline Repressor, domain 2"/>
    <property type="match status" value="1"/>
</dbReference>
<protein>
    <submittedName>
        <fullName evidence="5">TetR family transcriptional regulator</fullName>
    </submittedName>
</protein>
<dbReference type="InterPro" id="IPR001647">
    <property type="entry name" value="HTH_TetR"/>
</dbReference>
<dbReference type="Gene3D" id="1.10.10.60">
    <property type="entry name" value="Homeodomain-like"/>
    <property type="match status" value="1"/>
</dbReference>
<accession>A0A5C6Q8Z1</accession>
<dbReference type="Proteomes" id="UP000321525">
    <property type="component" value="Unassembled WGS sequence"/>
</dbReference>
<dbReference type="InterPro" id="IPR013573">
    <property type="entry name" value="Tscrpt_reg_YcdC_C"/>
</dbReference>
<evidence type="ECO:0000313" key="5">
    <source>
        <dbReference type="EMBL" id="TWX65120.1"/>
    </source>
</evidence>
<evidence type="ECO:0000313" key="6">
    <source>
        <dbReference type="Proteomes" id="UP000321525"/>
    </source>
</evidence>
<dbReference type="SUPFAM" id="SSF48498">
    <property type="entry name" value="Tetracyclin repressor-like, C-terminal domain"/>
    <property type="match status" value="1"/>
</dbReference>
<evidence type="ECO:0000313" key="7">
    <source>
        <dbReference type="Proteomes" id="UP000321917"/>
    </source>
</evidence>
<comment type="caution">
    <text evidence="5">The sequence shown here is derived from an EMBL/GenBank/DDBJ whole genome shotgun (WGS) entry which is preliminary data.</text>
</comment>
<dbReference type="PROSITE" id="PS50977">
    <property type="entry name" value="HTH_TETR_2"/>
    <property type="match status" value="1"/>
</dbReference>
<dbReference type="OrthoDB" id="6860332at2"/>
<evidence type="ECO:0000256" key="2">
    <source>
        <dbReference type="PROSITE-ProRule" id="PRU00335"/>
    </source>
</evidence>
<dbReference type="InterPro" id="IPR009057">
    <property type="entry name" value="Homeodomain-like_sf"/>
</dbReference>
<name>A0A5C6Q8Z1_9GAMM</name>
<dbReference type="RefSeq" id="WP_146800377.1">
    <property type="nucleotide sequence ID" value="NZ_VOLR01000025.1"/>
</dbReference>
<evidence type="ECO:0000256" key="1">
    <source>
        <dbReference type="ARBA" id="ARBA00023125"/>
    </source>
</evidence>
<dbReference type="SUPFAM" id="SSF46689">
    <property type="entry name" value="Homeodomain-like"/>
    <property type="match status" value="1"/>
</dbReference>
<feature type="domain" description="HTH tetR-type" evidence="3">
    <location>
        <begin position="25"/>
        <end position="85"/>
    </location>
</feature>
<gene>
    <name evidence="4" type="ORF">ESZ26_15525</name>
    <name evidence="5" type="ORF">ESZ27_12845</name>
</gene>
<dbReference type="Pfam" id="PF00440">
    <property type="entry name" value="TetR_N"/>
    <property type="match status" value="1"/>
</dbReference>
<dbReference type="InterPro" id="IPR050109">
    <property type="entry name" value="HTH-type_TetR-like_transc_reg"/>
</dbReference>
<feature type="DNA-binding region" description="H-T-H motif" evidence="2">
    <location>
        <begin position="48"/>
        <end position="67"/>
    </location>
</feature>
<sequence length="225" mass="25523">MVDLNMVKIKITDDDLVNTQQKARLLNKNKILKAAEQEFKQYGFNGASIARIAETAMLPRSNIHYYFTNKLALYGAVLSNIINLWNQAFADIKPNDDPAKAIASYIDAKIEYSRTNPTASIIFASELLHGAPYLSQYLKRDFKQWIADKANVIESWQAQGKLDEQISAYHLLFTIWGATQHYANFSVEIEAALDRPLTNTDFDDAKRTIKHIILKGCGMPHADKR</sequence>
<dbReference type="Proteomes" id="UP000321917">
    <property type="component" value="Unassembled WGS sequence"/>
</dbReference>
<dbReference type="GO" id="GO:0045892">
    <property type="term" value="P:negative regulation of DNA-templated transcription"/>
    <property type="evidence" value="ECO:0007669"/>
    <property type="project" value="InterPro"/>
</dbReference>
<reference evidence="5 7" key="1">
    <citation type="submission" date="2019-07" db="EMBL/GenBank/DDBJ databases">
        <title>Genomes of sea-ice associated Colwellia species.</title>
        <authorList>
            <person name="Bowman J.P."/>
        </authorList>
    </citation>
    <scope>NUCLEOTIDE SEQUENCE [LARGE SCALE GENOMIC DNA]</scope>
    <source>
        <strain evidence="4 6">ACAM 607</strain>
        <strain evidence="5 7">IC036</strain>
    </source>
</reference>
<dbReference type="PANTHER" id="PTHR30328">
    <property type="entry name" value="TRANSCRIPTIONAL REPRESSOR"/>
    <property type="match status" value="1"/>
</dbReference>
<keyword evidence="6" id="KW-1185">Reference proteome</keyword>
<dbReference type="InterPro" id="IPR036271">
    <property type="entry name" value="Tet_transcr_reg_TetR-rel_C_sf"/>
</dbReference>
<evidence type="ECO:0000259" key="3">
    <source>
        <dbReference type="PROSITE" id="PS50977"/>
    </source>
</evidence>
<dbReference type="PANTHER" id="PTHR30328:SF54">
    <property type="entry name" value="HTH-TYPE TRANSCRIPTIONAL REPRESSOR SCO4008"/>
    <property type="match status" value="1"/>
</dbReference>
<keyword evidence="1 2" id="KW-0238">DNA-binding</keyword>
<dbReference type="Pfam" id="PF08362">
    <property type="entry name" value="TetR_C_3"/>
    <property type="match status" value="1"/>
</dbReference>
<organism evidence="5 7">
    <name type="scientific">Colwellia hornerae</name>
    <dbReference type="NCBI Taxonomy" id="89402"/>
    <lineage>
        <taxon>Bacteria</taxon>
        <taxon>Pseudomonadati</taxon>
        <taxon>Pseudomonadota</taxon>
        <taxon>Gammaproteobacteria</taxon>
        <taxon>Alteromonadales</taxon>
        <taxon>Colwelliaceae</taxon>
        <taxon>Colwellia</taxon>
    </lineage>
</organism>
<proteinExistence type="predicted"/>
<dbReference type="EMBL" id="VOLQ01000025">
    <property type="protein sequence ID" value="TWX65120.1"/>
    <property type="molecule type" value="Genomic_DNA"/>
</dbReference>